<proteinExistence type="predicted"/>
<dbReference type="RefSeq" id="WP_078933392.1">
    <property type="nucleotide sequence ID" value="NZ_FUWG01000010.1"/>
</dbReference>
<feature type="signal peptide" evidence="1">
    <location>
        <begin position="1"/>
        <end position="18"/>
    </location>
</feature>
<evidence type="ECO:0000313" key="3">
    <source>
        <dbReference type="Proteomes" id="UP000190423"/>
    </source>
</evidence>
<keyword evidence="1" id="KW-0732">Signal</keyword>
<evidence type="ECO:0000256" key="1">
    <source>
        <dbReference type="SAM" id="SignalP"/>
    </source>
</evidence>
<dbReference type="GeneID" id="78316778"/>
<organism evidence="2 3">
    <name type="scientific">Treponema porcinum</name>
    <dbReference type="NCBI Taxonomy" id="261392"/>
    <lineage>
        <taxon>Bacteria</taxon>
        <taxon>Pseudomonadati</taxon>
        <taxon>Spirochaetota</taxon>
        <taxon>Spirochaetia</taxon>
        <taxon>Spirochaetales</taxon>
        <taxon>Treponemataceae</taxon>
        <taxon>Treponema</taxon>
    </lineage>
</organism>
<dbReference type="PROSITE" id="PS51257">
    <property type="entry name" value="PROKAR_LIPOPROTEIN"/>
    <property type="match status" value="1"/>
</dbReference>
<evidence type="ECO:0000313" key="2">
    <source>
        <dbReference type="EMBL" id="SJZ50376.1"/>
    </source>
</evidence>
<sequence length="185" mass="20944">MKKSIVCFAAFLSAILFSGCSSLPEPSEKNRTLLYANTEYFGAYTFGGNESAEVKKQISGITVKIKNIATKKTYTLVSNAKGEIIRANLPEGTYIIAEISSEFEYDGRNWVSNCVPRTNDVSAYFKIRPGVVNLGVIHLQINFDDGWGRVSWMNSPEVAQSRFEEIHFDSWWIAEDWFTMIESRQ</sequence>
<dbReference type="SUPFAM" id="SSF49478">
    <property type="entry name" value="Cna protein B-type domain"/>
    <property type="match status" value="1"/>
</dbReference>
<dbReference type="InterPro" id="IPR013783">
    <property type="entry name" value="Ig-like_fold"/>
</dbReference>
<dbReference type="STRING" id="261392.SAMN02745149_01484"/>
<accession>A0A1T4L6M9</accession>
<protein>
    <submittedName>
        <fullName evidence="2">Cna protein B-type domain-containing protein</fullName>
    </submittedName>
</protein>
<dbReference type="Gene3D" id="2.60.40.10">
    <property type="entry name" value="Immunoglobulins"/>
    <property type="match status" value="1"/>
</dbReference>
<feature type="chain" id="PRO_5012007012" evidence="1">
    <location>
        <begin position="19"/>
        <end position="185"/>
    </location>
</feature>
<dbReference type="EMBL" id="FUWG01000010">
    <property type="protein sequence ID" value="SJZ50376.1"/>
    <property type="molecule type" value="Genomic_DNA"/>
</dbReference>
<gene>
    <name evidence="2" type="ORF">SAMN02745149_01484</name>
</gene>
<name>A0A1T4L6M9_TREPO</name>
<reference evidence="2 3" key="1">
    <citation type="submission" date="2017-02" db="EMBL/GenBank/DDBJ databases">
        <authorList>
            <person name="Peterson S.W."/>
        </authorList>
    </citation>
    <scope>NUCLEOTIDE SEQUENCE [LARGE SCALE GENOMIC DNA]</scope>
    <source>
        <strain evidence="2 3">ATCC BAA-908</strain>
    </source>
</reference>
<dbReference type="Proteomes" id="UP000190423">
    <property type="component" value="Unassembled WGS sequence"/>
</dbReference>
<keyword evidence="3" id="KW-1185">Reference proteome</keyword>
<dbReference type="AlphaFoldDB" id="A0A1T4L6M9"/>